<evidence type="ECO:0000256" key="1">
    <source>
        <dbReference type="ARBA" id="ARBA00023125"/>
    </source>
</evidence>
<dbReference type="Gene3D" id="1.10.357.10">
    <property type="entry name" value="Tetracycline Repressor, domain 2"/>
    <property type="match status" value="1"/>
</dbReference>
<gene>
    <name evidence="4" type="ORF">P7228_09475</name>
</gene>
<organism evidence="4 5">
    <name type="scientific">Altererythrobacter arenosus</name>
    <dbReference type="NCBI Taxonomy" id="3032592"/>
    <lineage>
        <taxon>Bacteria</taxon>
        <taxon>Pseudomonadati</taxon>
        <taxon>Pseudomonadota</taxon>
        <taxon>Alphaproteobacteria</taxon>
        <taxon>Sphingomonadales</taxon>
        <taxon>Erythrobacteraceae</taxon>
        <taxon>Altererythrobacter</taxon>
    </lineage>
</organism>
<feature type="domain" description="HTH tetR-type" evidence="3">
    <location>
        <begin position="7"/>
        <end position="67"/>
    </location>
</feature>
<dbReference type="InterPro" id="IPR036271">
    <property type="entry name" value="Tet_transcr_reg_TetR-rel_C_sf"/>
</dbReference>
<dbReference type="PANTHER" id="PTHR30055:SF187">
    <property type="entry name" value="TRANSCRIPTIONAL REGULATORY PROTEIN"/>
    <property type="match status" value="1"/>
</dbReference>
<keyword evidence="5" id="KW-1185">Reference proteome</keyword>
<dbReference type="EMBL" id="CP121106">
    <property type="protein sequence ID" value="WFL76228.1"/>
    <property type="molecule type" value="Genomic_DNA"/>
</dbReference>
<dbReference type="InterPro" id="IPR009057">
    <property type="entry name" value="Homeodomain-like_sf"/>
</dbReference>
<accession>A0ABY8FMH8</accession>
<dbReference type="RefSeq" id="WP_278014994.1">
    <property type="nucleotide sequence ID" value="NZ_CP121106.1"/>
</dbReference>
<name>A0ABY8FMH8_9SPHN</name>
<dbReference type="PROSITE" id="PS50977">
    <property type="entry name" value="HTH_TETR_2"/>
    <property type="match status" value="1"/>
</dbReference>
<sequence length="208" mass="22961">MVQRRSKETRAKVLEAATQLILANGHESVSLKEISELSGVSNGSIFHHFGSKEGIIQALFVRERQRYLGSVADAILAFKGDPCDAIGEGAKAAMHYHAQFPQEYDRLVAEFSESEWLRRNEDVWLEAASAIERPVIEWAMPHFANGALPMLAPAAFQSMMLGPAEVATRSYRQGRFSGDLETQIEAIGEFVALGIRALRDKARSVTAD</sequence>
<dbReference type="PANTHER" id="PTHR30055">
    <property type="entry name" value="HTH-TYPE TRANSCRIPTIONAL REGULATOR RUTR"/>
    <property type="match status" value="1"/>
</dbReference>
<reference evidence="4 5" key="1">
    <citation type="submission" date="2023-03" db="EMBL/GenBank/DDBJ databases">
        <title>Altererythrobacter sp. CAU 1644 isolated from sand.</title>
        <authorList>
            <person name="Kim W."/>
        </authorList>
    </citation>
    <scope>NUCLEOTIDE SEQUENCE [LARGE SCALE GENOMIC DNA]</scope>
    <source>
        <strain evidence="4 5">CAU 1644</strain>
    </source>
</reference>
<evidence type="ECO:0000313" key="4">
    <source>
        <dbReference type="EMBL" id="WFL76228.1"/>
    </source>
</evidence>
<proteinExistence type="predicted"/>
<dbReference type="InterPro" id="IPR001647">
    <property type="entry name" value="HTH_TetR"/>
</dbReference>
<dbReference type="InterPro" id="IPR050109">
    <property type="entry name" value="HTH-type_TetR-like_transc_reg"/>
</dbReference>
<feature type="DNA-binding region" description="H-T-H motif" evidence="2">
    <location>
        <begin position="30"/>
        <end position="49"/>
    </location>
</feature>
<dbReference type="SUPFAM" id="SSF48498">
    <property type="entry name" value="Tetracyclin repressor-like, C-terminal domain"/>
    <property type="match status" value="1"/>
</dbReference>
<dbReference type="Pfam" id="PF00440">
    <property type="entry name" value="TetR_N"/>
    <property type="match status" value="1"/>
</dbReference>
<evidence type="ECO:0000313" key="5">
    <source>
        <dbReference type="Proteomes" id="UP001215827"/>
    </source>
</evidence>
<dbReference type="SUPFAM" id="SSF46689">
    <property type="entry name" value="Homeodomain-like"/>
    <property type="match status" value="1"/>
</dbReference>
<protein>
    <submittedName>
        <fullName evidence="4">TetR/AcrR family transcriptional regulator</fullName>
    </submittedName>
</protein>
<dbReference type="PRINTS" id="PR00455">
    <property type="entry name" value="HTHTETR"/>
</dbReference>
<dbReference type="Proteomes" id="UP001215827">
    <property type="component" value="Chromosome"/>
</dbReference>
<keyword evidence="1 2" id="KW-0238">DNA-binding</keyword>
<evidence type="ECO:0000256" key="2">
    <source>
        <dbReference type="PROSITE-ProRule" id="PRU00335"/>
    </source>
</evidence>
<evidence type="ECO:0000259" key="3">
    <source>
        <dbReference type="PROSITE" id="PS50977"/>
    </source>
</evidence>